<organism evidence="1 2">
    <name type="scientific">Sistotremastrum suecicum HHB10207 ss-3</name>
    <dbReference type="NCBI Taxonomy" id="1314776"/>
    <lineage>
        <taxon>Eukaryota</taxon>
        <taxon>Fungi</taxon>
        <taxon>Dikarya</taxon>
        <taxon>Basidiomycota</taxon>
        <taxon>Agaricomycotina</taxon>
        <taxon>Agaricomycetes</taxon>
        <taxon>Sistotremastrales</taxon>
        <taxon>Sistotremastraceae</taxon>
        <taxon>Sistotremastrum</taxon>
    </lineage>
</organism>
<reference evidence="1 2" key="1">
    <citation type="journal article" date="2016" name="Mol. Biol. Evol.">
        <title>Comparative Genomics of Early-Diverging Mushroom-Forming Fungi Provides Insights into the Origins of Lignocellulose Decay Capabilities.</title>
        <authorList>
            <person name="Nagy L.G."/>
            <person name="Riley R."/>
            <person name="Tritt A."/>
            <person name="Adam C."/>
            <person name="Daum C."/>
            <person name="Floudas D."/>
            <person name="Sun H."/>
            <person name="Yadav J.S."/>
            <person name="Pangilinan J."/>
            <person name="Larsson K.H."/>
            <person name="Matsuura K."/>
            <person name="Barry K."/>
            <person name="Labutti K."/>
            <person name="Kuo R."/>
            <person name="Ohm R.A."/>
            <person name="Bhattacharya S.S."/>
            <person name="Shirouzu T."/>
            <person name="Yoshinaga Y."/>
            <person name="Martin F.M."/>
            <person name="Grigoriev I.V."/>
            <person name="Hibbett D.S."/>
        </authorList>
    </citation>
    <scope>NUCLEOTIDE SEQUENCE [LARGE SCALE GENOMIC DNA]</scope>
    <source>
        <strain evidence="1 2">HHB10207 ss-3</strain>
    </source>
</reference>
<dbReference type="OrthoDB" id="3022400at2759"/>
<evidence type="ECO:0000313" key="1">
    <source>
        <dbReference type="EMBL" id="KZT40359.1"/>
    </source>
</evidence>
<accession>A0A166F7F5</accession>
<dbReference type="Gene3D" id="3.80.10.10">
    <property type="entry name" value="Ribonuclease Inhibitor"/>
    <property type="match status" value="1"/>
</dbReference>
<dbReference type="EMBL" id="KV428033">
    <property type="protein sequence ID" value="KZT40359.1"/>
    <property type="molecule type" value="Genomic_DNA"/>
</dbReference>
<keyword evidence="2" id="KW-1185">Reference proteome</keyword>
<sequence length="397" mass="44821">MDEDDSGASSALVSAICADFEEKIAKIIQHQACHVDELESGDALVKIHETFREVKSKVAASLQTMKWQLNRKAPVERLAPELILEILRYYKLHETSYVPAAYSTSTRWRNVAVGSPELWTKLSLPIHPKLFALIKERSGTRPMFVYIPNCDGCDARCLDEKIGKPLSQLASRIRRLDIFWSRERSSIQNVNNFLRAHIRRREFTILETFQLSEYSDDLEEGPTAILDMPALRELVLEGEITTKPYIRTSALASLDVSWTGMTSSDLRLLLAQFPYLEECSIENERSGFDIGTRPAHLSPSLDNLRSLSVRSLCVSEMSHFLDHIVIPFSADIVVEVERDRNPGAVAQSFADFFGPRIAPYNELRIDDIHYGPSYCTILTTPAAGLDTDIDETLRRSG</sequence>
<name>A0A166F7F5_9AGAM</name>
<proteinExistence type="predicted"/>
<dbReference type="Proteomes" id="UP000076798">
    <property type="component" value="Unassembled WGS sequence"/>
</dbReference>
<dbReference type="AlphaFoldDB" id="A0A166F7F5"/>
<evidence type="ECO:0000313" key="2">
    <source>
        <dbReference type="Proteomes" id="UP000076798"/>
    </source>
</evidence>
<dbReference type="InterPro" id="IPR032675">
    <property type="entry name" value="LRR_dom_sf"/>
</dbReference>
<protein>
    <submittedName>
        <fullName evidence="1">Uncharacterized protein</fullName>
    </submittedName>
</protein>
<gene>
    <name evidence="1" type="ORF">SISSUDRAFT_1127253</name>
</gene>